<dbReference type="STRING" id="564137.SAMN04488238_101171"/>
<dbReference type="Gene3D" id="3.30.1230.10">
    <property type="entry name" value="YlxR-like"/>
    <property type="match status" value="1"/>
</dbReference>
<dbReference type="Proteomes" id="UP000198539">
    <property type="component" value="Unassembled WGS sequence"/>
</dbReference>
<dbReference type="EMBL" id="FNOM01000001">
    <property type="protein sequence ID" value="SDW13527.1"/>
    <property type="molecule type" value="Genomic_DNA"/>
</dbReference>
<dbReference type="PANTHER" id="PTHR34215:SF1">
    <property type="entry name" value="YLXR DOMAIN-CONTAINING PROTEIN"/>
    <property type="match status" value="1"/>
</dbReference>
<dbReference type="RefSeq" id="WP_092884441.1">
    <property type="nucleotide sequence ID" value="NZ_CP061498.1"/>
</dbReference>
<gene>
    <name evidence="2" type="ORF">SAMN04488238_101171</name>
</gene>
<dbReference type="InterPro" id="IPR037465">
    <property type="entry name" value="YlxR"/>
</dbReference>
<dbReference type="OrthoDB" id="9799836at2"/>
<dbReference type="InterPro" id="IPR029064">
    <property type="entry name" value="Ribosomal_eL30-like_sf"/>
</dbReference>
<dbReference type="Gene3D" id="3.30.1330.30">
    <property type="match status" value="1"/>
</dbReference>
<sequence>MTRSGGKTRPETPERRCIVTGDAQPAAGLVRFVLGPDNMIVPDLAQKLPGRGIWVSADRGALDLAVAKKLFARAARQQVVVPDDLPGMVHDLLTRRVIDLISLARRGGGAVAGYEKVREKLMAGTARVLLQAVDGSDRGKAKLRPPDDTGQFIGILTASELGLAFGRDHVIHAALGSGGLTTRVVEEAARLAGVRGQIGGSATGKDMTDA</sequence>
<evidence type="ECO:0000313" key="2">
    <source>
        <dbReference type="EMBL" id="SDW13527.1"/>
    </source>
</evidence>
<dbReference type="PANTHER" id="PTHR34215">
    <property type="entry name" value="BLL0784 PROTEIN"/>
    <property type="match status" value="1"/>
</dbReference>
<accession>A0A1H2R2B7</accession>
<dbReference type="NCBIfam" id="NF006622">
    <property type="entry name" value="PRK09190.1"/>
    <property type="match status" value="1"/>
</dbReference>
<dbReference type="SUPFAM" id="SSF64376">
    <property type="entry name" value="YlxR-like"/>
    <property type="match status" value="1"/>
</dbReference>
<feature type="domain" description="YlxR" evidence="1">
    <location>
        <begin position="15"/>
        <end position="83"/>
    </location>
</feature>
<dbReference type="CDD" id="cd00279">
    <property type="entry name" value="YlxR"/>
    <property type="match status" value="1"/>
</dbReference>
<name>A0A1H2R2B7_9RHOB</name>
<evidence type="ECO:0000313" key="3">
    <source>
        <dbReference type="Proteomes" id="UP000198539"/>
    </source>
</evidence>
<keyword evidence="3" id="KW-1185">Reference proteome</keyword>
<dbReference type="InterPro" id="IPR035931">
    <property type="entry name" value="YlxR-like_sf"/>
</dbReference>
<organism evidence="2 3">
    <name type="scientific">Roseicitreum antarcticum</name>
    <dbReference type="NCBI Taxonomy" id="564137"/>
    <lineage>
        <taxon>Bacteria</taxon>
        <taxon>Pseudomonadati</taxon>
        <taxon>Pseudomonadota</taxon>
        <taxon>Alphaproteobacteria</taxon>
        <taxon>Rhodobacterales</taxon>
        <taxon>Paracoccaceae</taxon>
        <taxon>Roseicitreum</taxon>
    </lineage>
</organism>
<dbReference type="Pfam" id="PF04296">
    <property type="entry name" value="YlxR"/>
    <property type="match status" value="1"/>
</dbReference>
<proteinExistence type="predicted"/>
<dbReference type="AlphaFoldDB" id="A0A1H2R2B7"/>
<dbReference type="InterPro" id="IPR007393">
    <property type="entry name" value="YlxR_dom"/>
</dbReference>
<protein>
    <recommendedName>
        <fullName evidence="1">YlxR domain-containing protein</fullName>
    </recommendedName>
</protein>
<reference evidence="2 3" key="1">
    <citation type="submission" date="2016-10" db="EMBL/GenBank/DDBJ databases">
        <authorList>
            <person name="de Groot N.N."/>
        </authorList>
    </citation>
    <scope>NUCLEOTIDE SEQUENCE [LARGE SCALE GENOMIC DNA]</scope>
    <source>
        <strain evidence="2 3">CGMCC 1.8894</strain>
    </source>
</reference>
<evidence type="ECO:0000259" key="1">
    <source>
        <dbReference type="Pfam" id="PF04296"/>
    </source>
</evidence>
<dbReference type="SUPFAM" id="SSF55315">
    <property type="entry name" value="L30e-like"/>
    <property type="match status" value="1"/>
</dbReference>